<dbReference type="AlphaFoldDB" id="A0A3B0UP57"/>
<dbReference type="GO" id="GO:0008825">
    <property type="term" value="F:cyclopropane-fatty-acyl-phospholipid synthase activity"/>
    <property type="evidence" value="ECO:0007669"/>
    <property type="project" value="UniProtKB-EC"/>
</dbReference>
<evidence type="ECO:0000256" key="2">
    <source>
        <dbReference type="ARBA" id="ARBA00022603"/>
    </source>
</evidence>
<evidence type="ECO:0000313" key="6">
    <source>
        <dbReference type="EMBL" id="VAW32895.1"/>
    </source>
</evidence>
<dbReference type="InterPro" id="IPR029063">
    <property type="entry name" value="SAM-dependent_MTases_sf"/>
</dbReference>
<dbReference type="Gene3D" id="3.40.50.150">
    <property type="entry name" value="Vaccinia Virus protein VP39"/>
    <property type="match status" value="1"/>
</dbReference>
<dbReference type="GO" id="GO:0032259">
    <property type="term" value="P:methylation"/>
    <property type="evidence" value="ECO:0007669"/>
    <property type="project" value="UniProtKB-KW"/>
</dbReference>
<dbReference type="CDD" id="cd02440">
    <property type="entry name" value="AdoMet_MTases"/>
    <property type="match status" value="1"/>
</dbReference>
<sequence>MGKTSRKIAERLLKEAGVTINGSNPWDIQVKNEKVFDEVFSRGSLGFGEAYMAGWWDAEKLDEFFYKILSASLDRKLLSLLKFKDIKTALYLASSSLFNLSSKKRSFQVGKTHYDAGNDLFTHMLDSRLTYTCGYWKDAETLDQAQTAKLDLVCKKVGLKPGMKILDIGCGWGSFIKYASEKYGVTAVGITVSKEQADLARENCKGLPVEIRVEDYRDTRGTFDRIISLGMFEHVGYKNYQTYMKVVHKLLKDDGLFLLHTIGGNKSVHATDPWINKYIFPNSMLPSIKQIGESIEKIFVMEDWHNFGTDYDKTLMAWFENFENSWQHLSEKYDERFYRMWKYYLLSCAGLFRAREAQLWQIVLSKKGVRGGYSSIR</sequence>
<keyword evidence="2 6" id="KW-0489">Methyltransferase</keyword>
<evidence type="ECO:0000256" key="1">
    <source>
        <dbReference type="ARBA" id="ARBA00010815"/>
    </source>
</evidence>
<dbReference type="PANTHER" id="PTHR43667">
    <property type="entry name" value="CYCLOPROPANE-FATTY-ACYL-PHOSPHOLIPID SYNTHASE"/>
    <property type="match status" value="1"/>
</dbReference>
<keyword evidence="3 6" id="KW-0808">Transferase</keyword>
<gene>
    <name evidence="6" type="ORF">MNBD_CPR01-173</name>
</gene>
<dbReference type="EC" id="2.1.1.79" evidence="6"/>
<reference evidence="6" key="1">
    <citation type="submission" date="2018-06" db="EMBL/GenBank/DDBJ databases">
        <authorList>
            <person name="Zhirakovskaya E."/>
        </authorList>
    </citation>
    <scope>NUCLEOTIDE SEQUENCE</scope>
</reference>
<evidence type="ECO:0000256" key="5">
    <source>
        <dbReference type="ARBA" id="ARBA00023098"/>
    </source>
</evidence>
<dbReference type="InterPro" id="IPR050723">
    <property type="entry name" value="CFA/CMAS"/>
</dbReference>
<keyword evidence="4" id="KW-0949">S-adenosyl-L-methionine</keyword>
<evidence type="ECO:0000256" key="4">
    <source>
        <dbReference type="ARBA" id="ARBA00022691"/>
    </source>
</evidence>
<dbReference type="Pfam" id="PF02353">
    <property type="entry name" value="CMAS"/>
    <property type="match status" value="1"/>
</dbReference>
<dbReference type="EMBL" id="UOEV01000071">
    <property type="protein sequence ID" value="VAW32895.1"/>
    <property type="molecule type" value="Genomic_DNA"/>
</dbReference>
<keyword evidence="5" id="KW-0443">Lipid metabolism</keyword>
<dbReference type="PANTHER" id="PTHR43667:SF1">
    <property type="entry name" value="CYCLOPROPANE-FATTY-ACYL-PHOSPHOLIPID SYNTHASE"/>
    <property type="match status" value="1"/>
</dbReference>
<evidence type="ECO:0000256" key="3">
    <source>
        <dbReference type="ARBA" id="ARBA00022679"/>
    </source>
</evidence>
<organism evidence="6">
    <name type="scientific">hydrothermal vent metagenome</name>
    <dbReference type="NCBI Taxonomy" id="652676"/>
    <lineage>
        <taxon>unclassified sequences</taxon>
        <taxon>metagenomes</taxon>
        <taxon>ecological metagenomes</taxon>
    </lineage>
</organism>
<proteinExistence type="inferred from homology"/>
<comment type="similarity">
    <text evidence="1">Belongs to the CFA/CMAS family.</text>
</comment>
<accession>A0A3B0UP57</accession>
<name>A0A3B0UP57_9ZZZZ</name>
<protein>
    <submittedName>
        <fullName evidence="6">Cyclopropane-fatty-acyl-phospholipid synthase</fullName>
        <ecNumber evidence="6">2.1.1.79</ecNumber>
    </submittedName>
</protein>
<dbReference type="InterPro" id="IPR003333">
    <property type="entry name" value="CMAS"/>
</dbReference>
<dbReference type="SUPFAM" id="SSF53335">
    <property type="entry name" value="S-adenosyl-L-methionine-dependent methyltransferases"/>
    <property type="match status" value="1"/>
</dbReference>
<dbReference type="NCBIfam" id="NF008686">
    <property type="entry name" value="PRK11705.1"/>
    <property type="match status" value="1"/>
</dbReference>
<dbReference type="GO" id="GO:0008610">
    <property type="term" value="P:lipid biosynthetic process"/>
    <property type="evidence" value="ECO:0007669"/>
    <property type="project" value="InterPro"/>
</dbReference>
<dbReference type="PIRSF" id="PIRSF003085">
    <property type="entry name" value="CMAS"/>
    <property type="match status" value="1"/>
</dbReference>